<dbReference type="KEGG" id="pxu:106124713"/>
<evidence type="ECO:0000313" key="2">
    <source>
        <dbReference type="RefSeq" id="XP_013177088.1"/>
    </source>
</evidence>
<accession>A0AAJ7EH18</accession>
<gene>
    <name evidence="2" type="primary">LOC106124713</name>
</gene>
<dbReference type="Proteomes" id="UP000694872">
    <property type="component" value="Unplaced"/>
</dbReference>
<dbReference type="AlphaFoldDB" id="A0AAJ7EH18"/>
<organism evidence="2">
    <name type="scientific">Papilio xuthus</name>
    <name type="common">Asian swallowtail butterfly</name>
    <dbReference type="NCBI Taxonomy" id="66420"/>
    <lineage>
        <taxon>Eukaryota</taxon>
        <taxon>Metazoa</taxon>
        <taxon>Ecdysozoa</taxon>
        <taxon>Arthropoda</taxon>
        <taxon>Hexapoda</taxon>
        <taxon>Insecta</taxon>
        <taxon>Pterygota</taxon>
        <taxon>Neoptera</taxon>
        <taxon>Endopterygota</taxon>
        <taxon>Lepidoptera</taxon>
        <taxon>Glossata</taxon>
        <taxon>Ditrysia</taxon>
        <taxon>Papilionoidea</taxon>
        <taxon>Papilionidae</taxon>
        <taxon>Papilioninae</taxon>
        <taxon>Papilio</taxon>
    </lineage>
</organism>
<sequence>MQRKNIEILMTRMARYSITSSSLNEKQTYNDLKIMLRNNLIDYFKTHKCTKSFIRDVKQYYKITYNQKIESFSINISEDTTKEISNFIFYAMEKNSSNEYLLDFMKLLISHKELCEYDIFKILLLIQNYFTEYNFDNRRSLTIDYIKENRTINFDSKLSNTISSRSLHFENNQCDEIKNLVLNLAGNICKFNNGLGSDEGNASNGHGSTIDVEDCSKLAQYFSSVLQKSKNCYDRHKSPVLLPITTYFSSGTTDLTGNEKNKQILMSLLQKIDQTKNVAKAFTKHCISRDIENFINACVTLSDNLKKITEQNENGRTCLCEGKCETCGCVHSDEESKDDSKDDVDKDIKADDIVKEEIETESKQKSESNIEKNNISAESSGGYFERKVKTSKIKRFTNSDGTVREEIETTIVTEKIHDPVGDIVDIDRDDDIDLEEEEVLN</sequence>
<protein>
    <submittedName>
        <fullName evidence="2">Uncharacterized protein LOC106124713</fullName>
    </submittedName>
</protein>
<reference evidence="2" key="1">
    <citation type="submission" date="2025-08" db="UniProtKB">
        <authorList>
            <consortium name="RefSeq"/>
        </authorList>
    </citation>
    <scope>IDENTIFICATION</scope>
</reference>
<feature type="region of interest" description="Disordered" evidence="1">
    <location>
        <begin position="331"/>
        <end position="350"/>
    </location>
</feature>
<name>A0AAJ7EH18_PAPXU</name>
<proteinExistence type="predicted"/>
<evidence type="ECO:0000256" key="1">
    <source>
        <dbReference type="SAM" id="MobiDB-lite"/>
    </source>
</evidence>
<dbReference type="RefSeq" id="XP_013177088.1">
    <property type="nucleotide sequence ID" value="XM_013321634.1"/>
</dbReference>
<dbReference type="GeneID" id="106124713"/>